<organism evidence="4 5">
    <name type="scientific">Momordica charantia</name>
    <name type="common">Bitter gourd</name>
    <name type="synonym">Balsam pear</name>
    <dbReference type="NCBI Taxonomy" id="3673"/>
    <lineage>
        <taxon>Eukaryota</taxon>
        <taxon>Viridiplantae</taxon>
        <taxon>Streptophyta</taxon>
        <taxon>Embryophyta</taxon>
        <taxon>Tracheophyta</taxon>
        <taxon>Spermatophyta</taxon>
        <taxon>Magnoliopsida</taxon>
        <taxon>eudicotyledons</taxon>
        <taxon>Gunneridae</taxon>
        <taxon>Pentapetalae</taxon>
        <taxon>rosids</taxon>
        <taxon>fabids</taxon>
        <taxon>Cucurbitales</taxon>
        <taxon>Cucurbitaceae</taxon>
        <taxon>Momordiceae</taxon>
        <taxon>Momordica</taxon>
    </lineage>
</organism>
<dbReference type="PANTHER" id="PTHR12979:SF5">
    <property type="entry name" value="CCR4-NOT TRANSCRIPTION COMPLEX SUBUNIT 10"/>
    <property type="match status" value="1"/>
</dbReference>
<feature type="repeat" description="TPR" evidence="2">
    <location>
        <begin position="780"/>
        <end position="813"/>
    </location>
</feature>
<keyword evidence="4" id="KW-1185">Reference proteome</keyword>
<evidence type="ECO:0000313" key="5">
    <source>
        <dbReference type="RefSeq" id="XP_022144890.1"/>
    </source>
</evidence>
<evidence type="ECO:0000313" key="4">
    <source>
        <dbReference type="Proteomes" id="UP000504603"/>
    </source>
</evidence>
<keyword evidence="2" id="KW-0802">TPR repeat</keyword>
<dbReference type="AlphaFoldDB" id="A0A6J1CSW9"/>
<dbReference type="Proteomes" id="UP000504603">
    <property type="component" value="Unplaced"/>
</dbReference>
<feature type="region of interest" description="Disordered" evidence="3">
    <location>
        <begin position="1"/>
        <end position="25"/>
    </location>
</feature>
<dbReference type="InterPro" id="IPR019734">
    <property type="entry name" value="TPR_rpt"/>
</dbReference>
<comment type="similarity">
    <text evidence="1">Belongs to the CNOT10 family.</text>
</comment>
<proteinExistence type="inferred from homology"/>
<protein>
    <submittedName>
        <fullName evidence="5">CCR4-NOT transcription complex subunit 10</fullName>
    </submittedName>
</protein>
<dbReference type="OrthoDB" id="25157at2759"/>
<dbReference type="PANTHER" id="PTHR12979">
    <property type="entry name" value="CCR4-NOT TRANSCRIPTION COMPLEX SUBUNIT 10"/>
    <property type="match status" value="1"/>
</dbReference>
<evidence type="ECO:0000256" key="1">
    <source>
        <dbReference type="ARBA" id="ARBA00010080"/>
    </source>
</evidence>
<gene>
    <name evidence="5" type="primary">LOC111014460</name>
</gene>
<sequence>MDARDSPSSAAPNRDGSSSAAEEDGAVSVTAALAKDAASLFQSGKYAGCVEVLNQLLQKKEDDPKVLHNIAIAEYLRDGCSNPKKLLEVLNHVKKRSENLAISSGEQIDTLNPENKSTLGKGNNALAHQTAANNANIVYMDEFDASIVTLNIAVIWFNLHEYTKALAVLEPLYQNIEPIDETTALHICFLLLDVGLACRDASLSADVLLYLEKAFGVTSTSQSENGITGVQQSTNVVAKSSSVPTNASASESSNTDLAASVNASENPLSRTLSEETFEYESMLSTLDIGGQNLPTQAGFSSSNVLLRTPVDRSLSTVDLKLKLQLYKVRFLLLTRNLKQAKREAKHAMNIARGRDSSMALLLKAELEYARGNHRKAMKLLLASSNRTDMGISSMLNNNLGCIYNQLGKYHTSTVFFSKAVSNSAALWKDRKPTTFSQDNSLLIVYNCGVQYLACGKPLLAARCFQKASLIFYNRPLLWLRLAECCLMALEKGLLKDNLADSDRSDVKVHIVGKGRWRQLVLEDGVSRNGCTYSSGKEDGHFNSEGQPKLSVSLARQCLSNALYLLNHSETSFLHSVLASNSSMEERDSSEVAASRKNYKNLHSIDSKASSVTLGSSQISANGDAKEQKGATIQELVQNSLSYYDDISRRENLLIKQALLANLAYVELKLGNPLRALTIARSLVDLPDSSKVYTFLGHIYAAEALCLLNRPKEAADHLLCYLSGGNSFKLPFSQEDCELWQLDGTADLEGANGGPATATNYSSSHDDPHGIKFLRPEEARAVLYANFATLSALQGEFEQARQFVSEALSIEPNSPEATLTAVYVDLALGKSQEAVARLKQCSCVRFLPSGLTMKRSS</sequence>
<dbReference type="GO" id="GO:0030014">
    <property type="term" value="C:CCR4-NOT complex"/>
    <property type="evidence" value="ECO:0007669"/>
    <property type="project" value="InterPro"/>
</dbReference>
<feature type="region of interest" description="Disordered" evidence="3">
    <location>
        <begin position="241"/>
        <end position="269"/>
    </location>
</feature>
<evidence type="ECO:0000256" key="2">
    <source>
        <dbReference type="PROSITE-ProRule" id="PRU00339"/>
    </source>
</evidence>
<dbReference type="SUPFAM" id="SSF48452">
    <property type="entry name" value="TPR-like"/>
    <property type="match status" value="1"/>
</dbReference>
<evidence type="ECO:0000256" key="3">
    <source>
        <dbReference type="SAM" id="MobiDB-lite"/>
    </source>
</evidence>
<dbReference type="RefSeq" id="XP_022144890.1">
    <property type="nucleotide sequence ID" value="XM_022289198.1"/>
</dbReference>
<accession>A0A6J1CSW9</accession>
<dbReference type="GO" id="GO:0017148">
    <property type="term" value="P:negative regulation of translation"/>
    <property type="evidence" value="ECO:0007669"/>
    <property type="project" value="TreeGrafter"/>
</dbReference>
<dbReference type="GO" id="GO:0006402">
    <property type="term" value="P:mRNA catabolic process"/>
    <property type="evidence" value="ECO:0007669"/>
    <property type="project" value="TreeGrafter"/>
</dbReference>
<dbReference type="GeneID" id="111014460"/>
<dbReference type="KEGG" id="mcha:111014460"/>
<dbReference type="SMART" id="SM00028">
    <property type="entry name" value="TPR"/>
    <property type="match status" value="4"/>
</dbReference>
<dbReference type="PROSITE" id="PS50005">
    <property type="entry name" value="TPR"/>
    <property type="match status" value="1"/>
</dbReference>
<reference evidence="5" key="1">
    <citation type="submission" date="2025-08" db="UniProtKB">
        <authorList>
            <consortium name="RefSeq"/>
        </authorList>
    </citation>
    <scope>IDENTIFICATION</scope>
    <source>
        <strain evidence="5">OHB3-1</strain>
    </source>
</reference>
<dbReference type="InterPro" id="IPR039740">
    <property type="entry name" value="CNOT10"/>
</dbReference>
<name>A0A6J1CSW9_MOMCH</name>
<dbReference type="Gene3D" id="1.25.40.10">
    <property type="entry name" value="Tetratricopeptide repeat domain"/>
    <property type="match status" value="3"/>
</dbReference>
<feature type="compositionally biased region" description="Polar residues" evidence="3">
    <location>
        <begin position="1"/>
        <end position="20"/>
    </location>
</feature>
<dbReference type="InterPro" id="IPR011990">
    <property type="entry name" value="TPR-like_helical_dom_sf"/>
</dbReference>